<dbReference type="AlphaFoldDB" id="A0A9W9R607"/>
<dbReference type="EMBL" id="JAPZBR010000005">
    <property type="protein sequence ID" value="KAJ5354290.1"/>
    <property type="molecule type" value="Genomic_DNA"/>
</dbReference>
<keyword evidence="3" id="KW-1185">Reference proteome</keyword>
<accession>A0A9W9R607</accession>
<protein>
    <recommendedName>
        <fullName evidence="4">BTB domain-containing protein</fullName>
    </recommendedName>
</protein>
<evidence type="ECO:0000256" key="1">
    <source>
        <dbReference type="SAM" id="MobiDB-lite"/>
    </source>
</evidence>
<gene>
    <name evidence="2" type="ORF">N7541_006854</name>
</gene>
<dbReference type="PANTHER" id="PTHR37538">
    <property type="entry name" value="BTB DOMAIN-CONTAINING PROTEIN"/>
    <property type="match status" value="1"/>
</dbReference>
<evidence type="ECO:0008006" key="4">
    <source>
        <dbReference type="Google" id="ProtNLM"/>
    </source>
</evidence>
<comment type="caution">
    <text evidence="2">The sequence shown here is derived from an EMBL/GenBank/DDBJ whole genome shotgun (WGS) entry which is preliminary data.</text>
</comment>
<feature type="region of interest" description="Disordered" evidence="1">
    <location>
        <begin position="244"/>
        <end position="295"/>
    </location>
</feature>
<organism evidence="2 3">
    <name type="scientific">Penicillium brevicompactum</name>
    <dbReference type="NCBI Taxonomy" id="5074"/>
    <lineage>
        <taxon>Eukaryota</taxon>
        <taxon>Fungi</taxon>
        <taxon>Dikarya</taxon>
        <taxon>Ascomycota</taxon>
        <taxon>Pezizomycotina</taxon>
        <taxon>Eurotiomycetes</taxon>
        <taxon>Eurotiomycetidae</taxon>
        <taxon>Eurotiales</taxon>
        <taxon>Aspergillaceae</taxon>
        <taxon>Penicillium</taxon>
    </lineage>
</organism>
<evidence type="ECO:0000313" key="3">
    <source>
        <dbReference type="Proteomes" id="UP001148299"/>
    </source>
</evidence>
<feature type="compositionally biased region" description="Basic and acidic residues" evidence="1">
    <location>
        <begin position="245"/>
        <end position="258"/>
    </location>
</feature>
<dbReference type="Proteomes" id="UP001148299">
    <property type="component" value="Unassembled WGS sequence"/>
</dbReference>
<evidence type="ECO:0000313" key="2">
    <source>
        <dbReference type="EMBL" id="KAJ5354290.1"/>
    </source>
</evidence>
<dbReference type="PANTHER" id="PTHR37538:SF1">
    <property type="entry name" value="BTB DOMAIN-CONTAINING PROTEIN"/>
    <property type="match status" value="1"/>
</dbReference>
<proteinExistence type="predicted"/>
<reference evidence="2" key="2">
    <citation type="journal article" date="2023" name="IMA Fungus">
        <title>Comparative genomic study of the Penicillium genus elucidates a diverse pangenome and 15 lateral gene transfer events.</title>
        <authorList>
            <person name="Petersen C."/>
            <person name="Sorensen T."/>
            <person name="Nielsen M.R."/>
            <person name="Sondergaard T.E."/>
            <person name="Sorensen J.L."/>
            <person name="Fitzpatrick D.A."/>
            <person name="Frisvad J.C."/>
            <person name="Nielsen K.L."/>
        </authorList>
    </citation>
    <scope>NUCLEOTIDE SEQUENCE</scope>
    <source>
        <strain evidence="2">IBT 35675</strain>
    </source>
</reference>
<reference evidence="2" key="1">
    <citation type="submission" date="2022-12" db="EMBL/GenBank/DDBJ databases">
        <authorList>
            <person name="Petersen C."/>
        </authorList>
    </citation>
    <scope>NUCLEOTIDE SEQUENCE</scope>
    <source>
        <strain evidence="2">IBT 35675</strain>
    </source>
</reference>
<sequence length="295" mass="34350">MGQSPIFEMIAISKRELYAEKVARDEESQPLSYYEEDERQTLVIRGKPYVILKCHVEEYPLLVEGDIHGTAGHTVVHFLYTGNYQTIESPPDSPFELYVSFNEREFQRSVYVYLAARNCHLSGLITLACERIVEYSTEIPMLEVLRWTAEIFPKLPKNEVWLQTFVGTMLRRSAKQGDWNLDFDDMSKMLAKNHSFFKAISNHMFDHLNWTAGYLELFGTERRYELAKILRLFTKQRCVACQKRPAPESEAAEKHTETHGTANLEESQDQALPDMAKAVSDRKETTTRQKRRRRV</sequence>
<name>A0A9W9R607_PENBR</name>